<comment type="caution">
    <text evidence="1">The sequence shown here is derived from an EMBL/GenBank/DDBJ whole genome shotgun (WGS) entry which is preliminary data.</text>
</comment>
<keyword evidence="2" id="KW-1185">Reference proteome</keyword>
<protein>
    <submittedName>
        <fullName evidence="1">Uncharacterized protein</fullName>
    </submittedName>
</protein>
<dbReference type="OrthoDB" id="2085824at2"/>
<evidence type="ECO:0000313" key="1">
    <source>
        <dbReference type="EMBL" id="TNJ66243.1"/>
    </source>
</evidence>
<dbReference type="Proteomes" id="UP000307943">
    <property type="component" value="Unassembled WGS sequence"/>
</dbReference>
<reference evidence="1 2" key="1">
    <citation type="submission" date="2019-05" db="EMBL/GenBank/DDBJ databases">
        <title>We sequenced the genome of Paenibacillus hemerocallicola KCTC 33185 for further insight into its adaptation and study the phylogeny of Paenibacillus.</title>
        <authorList>
            <person name="Narsing Rao M.P."/>
        </authorList>
    </citation>
    <scope>NUCLEOTIDE SEQUENCE [LARGE SCALE GENOMIC DNA]</scope>
    <source>
        <strain evidence="1 2">KCTC 33185</strain>
    </source>
</reference>
<sequence length="97" mass="11201">MGVRFNREYRDIVRDLGAALGQIDNCYSAFEMEQSDWDGLDREEQIEFLQTLADDIFYGLGSEPHIAIGEGKVQYDPTNHLIRVWTDSQIVHLIKLI</sequence>
<dbReference type="EMBL" id="VDCQ01000012">
    <property type="protein sequence ID" value="TNJ66243.1"/>
    <property type="molecule type" value="Genomic_DNA"/>
</dbReference>
<dbReference type="RefSeq" id="WP_139602295.1">
    <property type="nucleotide sequence ID" value="NZ_VDCQ01000012.1"/>
</dbReference>
<name>A0A5C4TB03_9BACL</name>
<proteinExistence type="predicted"/>
<dbReference type="AlphaFoldDB" id="A0A5C4TB03"/>
<accession>A0A5C4TB03</accession>
<evidence type="ECO:0000313" key="2">
    <source>
        <dbReference type="Proteomes" id="UP000307943"/>
    </source>
</evidence>
<gene>
    <name evidence="1" type="ORF">FE784_11250</name>
</gene>
<organism evidence="1 2">
    <name type="scientific">Paenibacillus hemerocallicola</name>
    <dbReference type="NCBI Taxonomy" id="1172614"/>
    <lineage>
        <taxon>Bacteria</taxon>
        <taxon>Bacillati</taxon>
        <taxon>Bacillota</taxon>
        <taxon>Bacilli</taxon>
        <taxon>Bacillales</taxon>
        <taxon>Paenibacillaceae</taxon>
        <taxon>Paenibacillus</taxon>
    </lineage>
</organism>